<feature type="region of interest" description="Disordered" evidence="1">
    <location>
        <begin position="236"/>
        <end position="277"/>
    </location>
</feature>
<name>A0A8H6CQI6_9LECA</name>
<feature type="compositionally biased region" description="Basic and acidic residues" evidence="1">
    <location>
        <begin position="464"/>
        <end position="491"/>
    </location>
</feature>
<organism evidence="2 3">
    <name type="scientific">Letharia columbiana</name>
    <dbReference type="NCBI Taxonomy" id="112416"/>
    <lineage>
        <taxon>Eukaryota</taxon>
        <taxon>Fungi</taxon>
        <taxon>Dikarya</taxon>
        <taxon>Ascomycota</taxon>
        <taxon>Pezizomycotina</taxon>
        <taxon>Lecanoromycetes</taxon>
        <taxon>OSLEUM clade</taxon>
        <taxon>Lecanoromycetidae</taxon>
        <taxon>Lecanorales</taxon>
        <taxon>Lecanorineae</taxon>
        <taxon>Parmeliaceae</taxon>
        <taxon>Letharia</taxon>
    </lineage>
</organism>
<dbReference type="GeneID" id="59293862"/>
<proteinExistence type="predicted"/>
<comment type="caution">
    <text evidence="2">The sequence shown here is derived from an EMBL/GenBank/DDBJ whole genome shotgun (WGS) entry which is preliminary data.</text>
</comment>
<keyword evidence="3" id="KW-1185">Reference proteome</keyword>
<evidence type="ECO:0000256" key="1">
    <source>
        <dbReference type="SAM" id="MobiDB-lite"/>
    </source>
</evidence>
<reference evidence="2 3" key="1">
    <citation type="journal article" date="2020" name="Genomics">
        <title>Complete, high-quality genomes from long-read metagenomic sequencing of two wolf lichen thalli reveals enigmatic genome architecture.</title>
        <authorList>
            <person name="McKenzie S.K."/>
            <person name="Walston R.F."/>
            <person name="Allen J.L."/>
        </authorList>
    </citation>
    <scope>NUCLEOTIDE SEQUENCE [LARGE SCALE GENOMIC DNA]</scope>
    <source>
        <strain evidence="2">WasteWater2</strain>
    </source>
</reference>
<feature type="compositionally biased region" description="Polar residues" evidence="1">
    <location>
        <begin position="20"/>
        <end position="42"/>
    </location>
</feature>
<evidence type="ECO:0000313" key="3">
    <source>
        <dbReference type="Proteomes" id="UP000578531"/>
    </source>
</evidence>
<accession>A0A8H6CQI6</accession>
<feature type="compositionally biased region" description="Polar residues" evidence="1">
    <location>
        <begin position="309"/>
        <end position="322"/>
    </location>
</feature>
<sequence>MMCDTPRLRIEDLSQRLAAAQNSDRQRSSTNPNATVSPCSQPTDGVSAGTIYQLMPADARLVQHASVNLQPAPQRPLATYGYGVLYPPTQGYAQATSHQTGWSYHTVPSTHTMPTFHTATPTHGTPAVHIPCNTAYTGYNSMRLPEQNHSFIMPYTVQTPSSRAHSVSTPTTMMRAISNQTQGGVAYMLMSNISKTAAASPASSPNVITPGRPATSPIKMVCIRGKWYKETLEGKLVPADKKQRPQDLQDRAESSTPIPDSRQPIRPKPMYASGRLDRGGPLTTVGLEAAVKAWMAGFPERGYPKQGGADSQQAWRPATPTSGLVDLNTEGDIDLNWKTDTAGFDEYQPEGPTRGTETPVMAKPHGQRHYNIRFDPEGGESNHDGIKTEDQEENGPRLNSWITNPPKTSNDGPDFEKRKGGALRKKLRGRGSKDRKSPDCDDGVENLNDLQPDWDDVQGPLQRLHSERSGSEDSFKTAEEGRPAAEMRVKAQEGMVKPEAGGLRLAHGDRDWSQGE</sequence>
<protein>
    <submittedName>
        <fullName evidence="2">Uncharacterized protein</fullName>
    </submittedName>
</protein>
<feature type="compositionally biased region" description="Polar residues" evidence="1">
    <location>
        <begin position="400"/>
        <end position="411"/>
    </location>
</feature>
<feature type="compositionally biased region" description="Basic and acidic residues" evidence="1">
    <location>
        <begin position="372"/>
        <end position="389"/>
    </location>
</feature>
<evidence type="ECO:0000313" key="2">
    <source>
        <dbReference type="EMBL" id="KAF6227486.1"/>
    </source>
</evidence>
<dbReference type="EMBL" id="JACCJC010000086">
    <property type="protein sequence ID" value="KAF6227486.1"/>
    <property type="molecule type" value="Genomic_DNA"/>
</dbReference>
<feature type="region of interest" description="Disordered" evidence="1">
    <location>
        <begin position="17"/>
        <end position="42"/>
    </location>
</feature>
<feature type="compositionally biased region" description="Basic and acidic residues" evidence="1">
    <location>
        <begin position="236"/>
        <end position="253"/>
    </location>
</feature>
<dbReference type="RefSeq" id="XP_037158977.1">
    <property type="nucleotide sequence ID" value="XM_037314098.1"/>
</dbReference>
<feature type="compositionally biased region" description="Basic residues" evidence="1">
    <location>
        <begin position="420"/>
        <end position="430"/>
    </location>
</feature>
<feature type="region of interest" description="Disordered" evidence="1">
    <location>
        <begin position="303"/>
        <end position="328"/>
    </location>
</feature>
<dbReference type="AlphaFoldDB" id="A0A8H6CQI6"/>
<gene>
    <name evidence="2" type="ORF">HO173_012226</name>
</gene>
<feature type="compositionally biased region" description="Basic and acidic residues" evidence="1">
    <location>
        <begin position="506"/>
        <end position="516"/>
    </location>
</feature>
<feature type="region of interest" description="Disordered" evidence="1">
    <location>
        <begin position="343"/>
        <end position="516"/>
    </location>
</feature>
<dbReference type="Proteomes" id="UP000578531">
    <property type="component" value="Unassembled WGS sequence"/>
</dbReference>